<feature type="transmembrane region" description="Helical" evidence="8">
    <location>
        <begin position="657"/>
        <end position="683"/>
    </location>
</feature>
<evidence type="ECO:0000256" key="1">
    <source>
        <dbReference type="ARBA" id="ARBA00004141"/>
    </source>
</evidence>
<dbReference type="FunFam" id="1.20.1250.20:FF:000065">
    <property type="entry name" value="Putative MFS pantothenate transporter"/>
    <property type="match status" value="1"/>
</dbReference>
<accession>A0A0N0V5F1</accession>
<sequence>MLKQYLADRSYIEPYIIDYDQDMMLDAMAIVWIPNFCQTDQVPSDITREIALDTLNDWSTGRLPDPIKNKSDYLESLLNELHGRTLLLAEDYITKATASFPPRDYLCLPQIRRPSDQGHLMFKGVKVKPVLNFANLKASEKKWILKAFLRHELTCRVRRLFDDSQHLPKRWICKAERDGILCVTEYYQTLYGAIFAHCSNSLFPGSPTGPLRESELNFPDTFYFDGNTYAHKLNLSDDTWSKEFPDFVHWFAQLGLDRLINFLNYDMAKEDERECIKAKIQHTWDSGGLKNKRIRDIRFDAIFREGKFYEKSGRFSKRYTQLLPSFNTTLQSDIARQRAWVFFEDTRFYPQETMERPNFPSRNFLEEESIQKTSNVNWVVQTYSMRANRRMRLGCLGSGVKKVMVDYLWGNTSKEEKKLIRKLDFFILTFCCFSFFFNHLDRQAFANAYVAGLKEALDLTGNKYNVLLSMTSAGMLVGQIPSSIIIHKIRPRIWLSSMVVSWAGLTMASAACKTCSQLCAVRFFMGLAEASTYAGSIYIMGSWYKSDEIGKRTAMFTVAGQVGKMFAGAMMAAIHESMEGRAGLAGWQWVFLIDGIITLPVAIFGFFFFPDVPEYTDASYLDEKERQLALDRLPPKREDGHSIQAWSLIKRVLGNPLVYIFCVLSVLGSALQSYVVQGLMLLYLKFRKDTDGFTQSEVNTLPIPTHAVGIVAELSISFVFDRYNQRMSLGFVLCFIQIVCSIILLIPNMTVAGNLTALYLSASAYGIAPLSYGWASNILARTADDAARSVTLASMTAVDGLLWTFWGIVMFPADHAPYWRNGYIGMICVSTVLAGWLFVVRWVDRYTAKKYPASERMSASSLVPTQVNYSTMSQPEKDNKTA</sequence>
<feature type="transmembrane region" description="Helical" evidence="8">
    <location>
        <begin position="758"/>
        <end position="780"/>
    </location>
</feature>
<dbReference type="PANTHER" id="PTHR43791">
    <property type="entry name" value="PERMEASE-RELATED"/>
    <property type="match status" value="1"/>
</dbReference>
<comment type="caution">
    <text evidence="10">The sequence shown here is derived from an EMBL/GenBank/DDBJ whole genome shotgun (WGS) entry which is preliminary data.</text>
</comment>
<name>A0A0N0V5F1_FUSLA</name>
<comment type="subcellular location">
    <subcellularLocation>
        <location evidence="1">Membrane</location>
        <topology evidence="1">Multi-pass membrane protein</topology>
    </subcellularLocation>
</comment>
<dbReference type="SUPFAM" id="SSF103473">
    <property type="entry name" value="MFS general substrate transporter"/>
    <property type="match status" value="1"/>
</dbReference>
<evidence type="ECO:0000259" key="9">
    <source>
        <dbReference type="PROSITE" id="PS50850"/>
    </source>
</evidence>
<dbReference type="Pfam" id="PF07690">
    <property type="entry name" value="MFS_1"/>
    <property type="match status" value="1"/>
</dbReference>
<feature type="transmembrane region" description="Helical" evidence="8">
    <location>
        <begin position="493"/>
        <end position="511"/>
    </location>
</feature>
<evidence type="ECO:0000313" key="11">
    <source>
        <dbReference type="Proteomes" id="UP000037904"/>
    </source>
</evidence>
<feature type="transmembrane region" description="Helical" evidence="8">
    <location>
        <begin position="792"/>
        <end position="811"/>
    </location>
</feature>
<dbReference type="PROSITE" id="PS50850">
    <property type="entry name" value="MFS"/>
    <property type="match status" value="1"/>
</dbReference>
<keyword evidence="6" id="KW-0325">Glycoprotein</keyword>
<evidence type="ECO:0000256" key="6">
    <source>
        <dbReference type="ARBA" id="ARBA00023180"/>
    </source>
</evidence>
<protein>
    <recommendedName>
        <fullName evidence="9">Major facilitator superfamily (MFS) profile domain-containing protein</fullName>
    </recommendedName>
</protein>
<feature type="transmembrane region" description="Helical" evidence="8">
    <location>
        <begin position="553"/>
        <end position="574"/>
    </location>
</feature>
<feature type="transmembrane region" description="Helical" evidence="8">
    <location>
        <begin position="586"/>
        <end position="609"/>
    </location>
</feature>
<organism evidence="10 11">
    <name type="scientific">Fusarium langsethiae</name>
    <dbReference type="NCBI Taxonomy" id="179993"/>
    <lineage>
        <taxon>Eukaryota</taxon>
        <taxon>Fungi</taxon>
        <taxon>Dikarya</taxon>
        <taxon>Ascomycota</taxon>
        <taxon>Pezizomycotina</taxon>
        <taxon>Sordariomycetes</taxon>
        <taxon>Hypocreomycetidae</taxon>
        <taxon>Hypocreales</taxon>
        <taxon>Nectriaceae</taxon>
        <taxon>Fusarium</taxon>
    </lineage>
</organism>
<gene>
    <name evidence="10" type="ORF">FLAG1_09326</name>
</gene>
<dbReference type="GO" id="GO:0098717">
    <property type="term" value="P:pantothenate import across plasma membrane"/>
    <property type="evidence" value="ECO:0007669"/>
    <property type="project" value="TreeGrafter"/>
</dbReference>
<evidence type="ECO:0000256" key="7">
    <source>
        <dbReference type="ARBA" id="ARBA00037968"/>
    </source>
</evidence>
<evidence type="ECO:0000256" key="8">
    <source>
        <dbReference type="SAM" id="Phobius"/>
    </source>
</evidence>
<keyword evidence="2" id="KW-0813">Transport</keyword>
<feature type="transmembrane region" description="Helical" evidence="8">
    <location>
        <begin position="523"/>
        <end position="541"/>
    </location>
</feature>
<dbReference type="AlphaFoldDB" id="A0A0N0V5F1"/>
<feature type="transmembrane region" description="Helical" evidence="8">
    <location>
        <begin position="823"/>
        <end position="843"/>
    </location>
</feature>
<dbReference type="GO" id="GO:0015233">
    <property type="term" value="F:pantothenate transmembrane transporter activity"/>
    <property type="evidence" value="ECO:0007669"/>
    <property type="project" value="TreeGrafter"/>
</dbReference>
<reference evidence="10 11" key="1">
    <citation type="submission" date="2015-04" db="EMBL/GenBank/DDBJ databases">
        <title>The draft genome sequence of Fusarium langsethiae, a T-2/HT-2 mycotoxin producer.</title>
        <authorList>
            <person name="Lysoe E."/>
            <person name="Divon H.H."/>
            <person name="Terzi V."/>
            <person name="Orru L."/>
            <person name="Lamontanara A."/>
            <person name="Kolseth A.-K."/>
            <person name="Frandsen R.J."/>
            <person name="Nielsen K."/>
            <person name="Thrane U."/>
        </authorList>
    </citation>
    <scope>NUCLEOTIDE SEQUENCE [LARGE SCALE GENOMIC DNA]</scope>
    <source>
        <strain evidence="10 11">Fl201059</strain>
    </source>
</reference>
<dbReference type="InterPro" id="IPR036259">
    <property type="entry name" value="MFS_trans_sf"/>
</dbReference>
<dbReference type="InterPro" id="IPR020846">
    <property type="entry name" value="MFS_dom"/>
</dbReference>
<evidence type="ECO:0000256" key="2">
    <source>
        <dbReference type="ARBA" id="ARBA00022448"/>
    </source>
</evidence>
<evidence type="ECO:0000256" key="4">
    <source>
        <dbReference type="ARBA" id="ARBA00022989"/>
    </source>
</evidence>
<keyword evidence="5 8" id="KW-0472">Membrane</keyword>
<proteinExistence type="inferred from homology"/>
<dbReference type="Gene3D" id="1.20.1250.20">
    <property type="entry name" value="MFS general substrate transporter like domains"/>
    <property type="match status" value="1"/>
</dbReference>
<feature type="domain" description="Major facilitator superfamily (MFS) profile" evidence="9">
    <location>
        <begin position="427"/>
        <end position="847"/>
    </location>
</feature>
<dbReference type="InterPro" id="IPR011701">
    <property type="entry name" value="MFS"/>
</dbReference>
<keyword evidence="11" id="KW-1185">Reference proteome</keyword>
<keyword evidence="4 8" id="KW-1133">Transmembrane helix</keyword>
<dbReference type="EMBL" id="JXCE01000351">
    <property type="protein sequence ID" value="KPA37847.1"/>
    <property type="molecule type" value="Genomic_DNA"/>
</dbReference>
<comment type="similarity">
    <text evidence="7">Belongs to the major facilitator superfamily. Allantoate permease family.</text>
</comment>
<keyword evidence="3 8" id="KW-0812">Transmembrane</keyword>
<dbReference type="PANTHER" id="PTHR43791:SF4">
    <property type="entry name" value="PANTOTHENATE TRANSPORTER FEN2"/>
    <property type="match status" value="1"/>
</dbReference>
<feature type="transmembrane region" description="Helical" evidence="8">
    <location>
        <begin position="727"/>
        <end position="746"/>
    </location>
</feature>
<evidence type="ECO:0000256" key="5">
    <source>
        <dbReference type="ARBA" id="ARBA00023136"/>
    </source>
</evidence>
<dbReference type="GO" id="GO:0005886">
    <property type="term" value="C:plasma membrane"/>
    <property type="evidence" value="ECO:0007669"/>
    <property type="project" value="TreeGrafter"/>
</dbReference>
<evidence type="ECO:0000313" key="10">
    <source>
        <dbReference type="EMBL" id="KPA37847.1"/>
    </source>
</evidence>
<dbReference type="Proteomes" id="UP000037904">
    <property type="component" value="Unassembled WGS sequence"/>
</dbReference>
<evidence type="ECO:0000256" key="3">
    <source>
        <dbReference type="ARBA" id="ARBA00022692"/>
    </source>
</evidence>